<proteinExistence type="predicted"/>
<gene>
    <name evidence="2" type="ORF">GETHLI_05170</name>
</gene>
<comment type="caution">
    <text evidence="2">The sequence shown here is derived from an EMBL/GenBank/DDBJ whole genome shotgun (WGS) entry which is preliminary data.</text>
</comment>
<feature type="chain" id="PRO_5046024386" description="Cytochrome c domain-containing protein" evidence="1">
    <location>
        <begin position="21"/>
        <end position="85"/>
    </location>
</feature>
<sequence length="85" mass="9434">MRIAPLLAAAVLLLAVPAQAKIPFVKKAQELGFADCKNCQYCHVDKMPKKGASENNERGKFLLKMKTDKKAAEVDVAWLKDYKGK</sequence>
<protein>
    <recommendedName>
        <fullName evidence="4">Cytochrome c domain-containing protein</fullName>
    </recommendedName>
</protein>
<dbReference type="RefSeq" id="WP_285569904.1">
    <property type="nucleotide sequence ID" value="NZ_BSDE01000001.1"/>
</dbReference>
<reference evidence="2 3" key="1">
    <citation type="journal article" date="2023" name="Antonie Van Leeuwenhoek">
        <title>Mesoterricola silvestris gen. nov., sp. nov., Mesoterricola sediminis sp. nov., Geothrix oryzae sp. nov., Geothrix edaphica sp. nov., Geothrix rubra sp. nov., and Geothrix limicola sp. nov., six novel members of Acidobacteriota isolated from soils.</title>
        <authorList>
            <person name="Itoh H."/>
            <person name="Sugisawa Y."/>
            <person name="Mise K."/>
            <person name="Xu Z."/>
            <person name="Kuniyasu M."/>
            <person name="Ushijima N."/>
            <person name="Kawano K."/>
            <person name="Kobayashi E."/>
            <person name="Shiratori Y."/>
            <person name="Masuda Y."/>
            <person name="Senoo K."/>
        </authorList>
    </citation>
    <scope>NUCLEOTIDE SEQUENCE [LARGE SCALE GENOMIC DNA]</scope>
    <source>
        <strain evidence="2 3">Red804</strain>
    </source>
</reference>
<dbReference type="Proteomes" id="UP001165069">
    <property type="component" value="Unassembled WGS sequence"/>
</dbReference>
<evidence type="ECO:0000313" key="3">
    <source>
        <dbReference type="Proteomes" id="UP001165069"/>
    </source>
</evidence>
<keyword evidence="3" id="KW-1185">Reference proteome</keyword>
<evidence type="ECO:0000313" key="2">
    <source>
        <dbReference type="EMBL" id="GLH72015.1"/>
    </source>
</evidence>
<keyword evidence="1" id="KW-0732">Signal</keyword>
<dbReference type="EMBL" id="BSDE01000001">
    <property type="protein sequence ID" value="GLH72015.1"/>
    <property type="molecule type" value="Genomic_DNA"/>
</dbReference>
<evidence type="ECO:0000256" key="1">
    <source>
        <dbReference type="SAM" id="SignalP"/>
    </source>
</evidence>
<evidence type="ECO:0008006" key="4">
    <source>
        <dbReference type="Google" id="ProtNLM"/>
    </source>
</evidence>
<accession>A0ABQ5QC41</accession>
<feature type="signal peptide" evidence="1">
    <location>
        <begin position="1"/>
        <end position="20"/>
    </location>
</feature>
<name>A0ABQ5QC41_9BACT</name>
<organism evidence="2 3">
    <name type="scientific">Geothrix limicola</name>
    <dbReference type="NCBI Taxonomy" id="2927978"/>
    <lineage>
        <taxon>Bacteria</taxon>
        <taxon>Pseudomonadati</taxon>
        <taxon>Acidobacteriota</taxon>
        <taxon>Holophagae</taxon>
        <taxon>Holophagales</taxon>
        <taxon>Holophagaceae</taxon>
        <taxon>Geothrix</taxon>
    </lineage>
</organism>